<dbReference type="EMBL" id="WOTW01000002">
    <property type="protein sequence ID" value="MUP36433.1"/>
    <property type="molecule type" value="Genomic_DNA"/>
</dbReference>
<dbReference type="Proteomes" id="UP000462449">
    <property type="component" value="Unassembled WGS sequence"/>
</dbReference>
<dbReference type="Proteomes" id="UP000285951">
    <property type="component" value="Unassembled WGS sequence"/>
</dbReference>
<feature type="region of interest" description="Disordered" evidence="1">
    <location>
        <begin position="157"/>
        <end position="203"/>
    </location>
</feature>
<dbReference type="InterPro" id="IPR057123">
    <property type="entry name" value="STAND_NTPase4_dom"/>
</dbReference>
<dbReference type="AlphaFoldDB" id="A0A7M4D1A4"/>
<feature type="domain" description="STAND NTPase 4 small alpha/beta" evidence="2">
    <location>
        <begin position="12"/>
        <end position="65"/>
    </location>
</feature>
<dbReference type="RefSeq" id="WP_156194386.1">
    <property type="nucleotide sequence ID" value="NZ_QTZN02000002.1"/>
</dbReference>
<protein>
    <recommendedName>
        <fullName evidence="2">STAND NTPase 4 small alpha/beta domain-containing protein</fullName>
    </recommendedName>
</protein>
<evidence type="ECO:0000259" key="2">
    <source>
        <dbReference type="Pfam" id="PF24406"/>
    </source>
</evidence>
<sequence length="203" mass="24036">MSYKLYRSKKEKIKRDLILEFYEEYSDTFIISYSFQDLLSILTNAVILKQDEGYYYFSYKYLSFYLTAKKISTLLNTDEGVTIIKKLCCDLHLETNANILVFLTHHTNNNELLEEIMYSSLLPFENFKPITLEPDDSFFKFLSDFVETIKNDILPENSCPKKNREKSLAKQDEMSRRNSESDTKQKDDTNKEMAELSDMFKIF</sequence>
<evidence type="ECO:0000313" key="3">
    <source>
        <dbReference type="EMBL" id="MUP36433.1"/>
    </source>
</evidence>
<evidence type="ECO:0000313" key="5">
    <source>
        <dbReference type="Proteomes" id="UP000285951"/>
    </source>
</evidence>
<reference evidence="4 5" key="1">
    <citation type="submission" date="2019-11" db="EMBL/GenBank/DDBJ databases">
        <title>Draft genome sequence of Labilibaculum sp. strain SYP isolated from Black Sea.</title>
        <authorList>
            <person name="Yadav S."/>
            <person name="Villanueva L."/>
        </authorList>
    </citation>
    <scope>NUCLEOTIDE SEQUENCE [LARGE SCALE GENOMIC DNA]</scope>
    <source>
        <strain evidence="4 5">44</strain>
    </source>
</reference>
<dbReference type="OrthoDB" id="800100at2"/>
<reference evidence="3 6" key="2">
    <citation type="submission" date="2019-12" db="EMBL/GenBank/DDBJ databases">
        <title>Draft genome sequence of Labilibaculum sp. strain 44 isolated from deep waters of Black Sea.</title>
        <authorList>
            <person name="Yadav S."/>
            <person name="Villanueva L."/>
        </authorList>
    </citation>
    <scope>NUCLEOTIDE SEQUENCE [LARGE SCALE GENOMIC DNA]</scope>
    <source>
        <strain evidence="3 6">44</strain>
    </source>
</reference>
<dbReference type="Pfam" id="PF24406">
    <property type="entry name" value="nSTAND_NTPase4"/>
    <property type="match status" value="1"/>
</dbReference>
<organism evidence="3 6">
    <name type="scientific">Labilibaculum euxinus</name>
    <dbReference type="NCBI Taxonomy" id="2686357"/>
    <lineage>
        <taxon>Bacteria</taxon>
        <taxon>Pseudomonadati</taxon>
        <taxon>Bacteroidota</taxon>
        <taxon>Bacteroidia</taxon>
        <taxon>Marinilabiliales</taxon>
        <taxon>Marinifilaceae</taxon>
        <taxon>Labilibaculum</taxon>
    </lineage>
</organism>
<evidence type="ECO:0000313" key="6">
    <source>
        <dbReference type="Proteomes" id="UP000462449"/>
    </source>
</evidence>
<accession>A0A7M4D1A4</accession>
<proteinExistence type="predicted"/>
<dbReference type="EMBL" id="QTZN02000002">
    <property type="protein sequence ID" value="MVB05638.1"/>
    <property type="molecule type" value="Genomic_DNA"/>
</dbReference>
<evidence type="ECO:0000256" key="1">
    <source>
        <dbReference type="SAM" id="MobiDB-lite"/>
    </source>
</evidence>
<comment type="caution">
    <text evidence="3">The sequence shown here is derived from an EMBL/GenBank/DDBJ whole genome shotgun (WGS) entry which is preliminary data.</text>
</comment>
<name>A0A7M4D1A4_9BACT</name>
<evidence type="ECO:0000313" key="4">
    <source>
        <dbReference type="EMBL" id="MVB05638.1"/>
    </source>
</evidence>
<keyword evidence="5" id="KW-1185">Reference proteome</keyword>
<feature type="compositionally biased region" description="Basic and acidic residues" evidence="1">
    <location>
        <begin position="165"/>
        <end position="194"/>
    </location>
</feature>
<gene>
    <name evidence="4" type="ORF">DWB62_001215</name>
    <name evidence="3" type="ORF">GNY23_01215</name>
</gene>